<protein>
    <recommendedName>
        <fullName evidence="3">DUF488 domain-containing protein</fullName>
    </recommendedName>
</protein>
<dbReference type="InterPro" id="IPR007438">
    <property type="entry name" value="DUF488"/>
</dbReference>
<reference evidence="2" key="1">
    <citation type="submission" date="2016-10" db="EMBL/GenBank/DDBJ databases">
        <authorList>
            <person name="Varghese N."/>
            <person name="Submissions S."/>
        </authorList>
    </citation>
    <scope>NUCLEOTIDE SEQUENCE [LARGE SCALE GENOMIC DNA]</scope>
    <source>
        <strain evidence="2">DSM 21424</strain>
    </source>
</reference>
<name>A0A1G7J748_9RHOB</name>
<evidence type="ECO:0000313" key="2">
    <source>
        <dbReference type="Proteomes" id="UP000198922"/>
    </source>
</evidence>
<sequence>MGMRLATIGYESATLAEVIAKLRAAGVAVVIDVRAVAASRRAGFSKTMLRASLEEAGIGYEHLRGLGTPKPGREAARKGRIDEMEEIFAAHMATPEAQDALALATQIASERPAALLCYEACAAGCHRRIVAGLIRDATGCDVTDL</sequence>
<evidence type="ECO:0008006" key="3">
    <source>
        <dbReference type="Google" id="ProtNLM"/>
    </source>
</evidence>
<dbReference type="EMBL" id="FNAT01000008">
    <property type="protein sequence ID" value="SDF20614.1"/>
    <property type="molecule type" value="Genomic_DNA"/>
</dbReference>
<keyword evidence="2" id="KW-1185">Reference proteome</keyword>
<dbReference type="PANTHER" id="PTHR39337">
    <property type="entry name" value="BLR5642 PROTEIN"/>
    <property type="match status" value="1"/>
</dbReference>
<proteinExistence type="predicted"/>
<gene>
    <name evidence="1" type="ORF">SAMN04488567_3661</name>
</gene>
<dbReference type="PIRSF" id="PIRSF024492">
    <property type="entry name" value="UCP024492"/>
    <property type="match status" value="1"/>
</dbReference>
<dbReference type="STRING" id="521013.SAMN04488567_3661"/>
<dbReference type="InterPro" id="IPR014519">
    <property type="entry name" value="UCP024492"/>
</dbReference>
<accession>A0A1G7J748</accession>
<dbReference type="Pfam" id="PF04343">
    <property type="entry name" value="DUF488"/>
    <property type="match status" value="1"/>
</dbReference>
<evidence type="ECO:0000313" key="1">
    <source>
        <dbReference type="EMBL" id="SDF20614.1"/>
    </source>
</evidence>
<dbReference type="AlphaFoldDB" id="A0A1G7J748"/>
<dbReference type="Proteomes" id="UP000198922">
    <property type="component" value="Unassembled WGS sequence"/>
</dbReference>
<organism evidence="1 2">
    <name type="scientific">Limimaricola pyoseonensis</name>
    <dbReference type="NCBI Taxonomy" id="521013"/>
    <lineage>
        <taxon>Bacteria</taxon>
        <taxon>Pseudomonadati</taxon>
        <taxon>Pseudomonadota</taxon>
        <taxon>Alphaproteobacteria</taxon>
        <taxon>Rhodobacterales</taxon>
        <taxon>Paracoccaceae</taxon>
        <taxon>Limimaricola</taxon>
    </lineage>
</organism>
<dbReference type="PANTHER" id="PTHR39337:SF1">
    <property type="entry name" value="BLR5642 PROTEIN"/>
    <property type="match status" value="1"/>
</dbReference>